<dbReference type="EMBL" id="JAFMYU010000024">
    <property type="protein sequence ID" value="MBO0933890.1"/>
    <property type="molecule type" value="Genomic_DNA"/>
</dbReference>
<reference evidence="1 2" key="1">
    <citation type="submission" date="2021-03" db="EMBL/GenBank/DDBJ databases">
        <title>Fibrella sp. HMF5036 genome sequencing and assembly.</title>
        <authorList>
            <person name="Kang H."/>
            <person name="Kim H."/>
            <person name="Bae S."/>
            <person name="Joh K."/>
        </authorList>
    </citation>
    <scope>NUCLEOTIDE SEQUENCE [LARGE SCALE GENOMIC DNA]</scope>
    <source>
        <strain evidence="1 2">HMF5036</strain>
    </source>
</reference>
<protein>
    <submittedName>
        <fullName evidence="1">Uncharacterized protein</fullName>
    </submittedName>
</protein>
<organism evidence="1 2">
    <name type="scientific">Fibrella aquatilis</name>
    <dbReference type="NCBI Taxonomy" id="2817059"/>
    <lineage>
        <taxon>Bacteria</taxon>
        <taxon>Pseudomonadati</taxon>
        <taxon>Bacteroidota</taxon>
        <taxon>Cytophagia</taxon>
        <taxon>Cytophagales</taxon>
        <taxon>Spirosomataceae</taxon>
        <taxon>Fibrella</taxon>
    </lineage>
</organism>
<dbReference type="RefSeq" id="WP_207337856.1">
    <property type="nucleotide sequence ID" value="NZ_JAFMYU010000024.1"/>
</dbReference>
<comment type="caution">
    <text evidence="1">The sequence shown here is derived from an EMBL/GenBank/DDBJ whole genome shotgun (WGS) entry which is preliminary data.</text>
</comment>
<evidence type="ECO:0000313" key="2">
    <source>
        <dbReference type="Proteomes" id="UP000664795"/>
    </source>
</evidence>
<proteinExistence type="predicted"/>
<gene>
    <name evidence="1" type="ORF">J2I48_22970</name>
</gene>
<sequence length="190" mass="21789">MASTNPVDRSTQIRTRLAELFDQTHKPFNWTNPNTGEQINSVCMRSRHEMPEATWEAIWKEKRELRTELKALLLSDPTVVKVRTGYSVAGWSEKHDYFRNKVDTFNTLEEAQACLAELKARADWGIPTVIVERLFSLATSPNPEEFHEPDYIKGGGYAYGSDRLVDKHMCGTKGVSWNTLLRRLMGGYTY</sequence>
<dbReference type="AlphaFoldDB" id="A0A939GAA9"/>
<name>A0A939GAA9_9BACT</name>
<evidence type="ECO:0000313" key="1">
    <source>
        <dbReference type="EMBL" id="MBO0933890.1"/>
    </source>
</evidence>
<dbReference type="Proteomes" id="UP000664795">
    <property type="component" value="Unassembled WGS sequence"/>
</dbReference>
<keyword evidence="2" id="KW-1185">Reference proteome</keyword>
<accession>A0A939GAA9</accession>